<evidence type="ECO:0000313" key="2">
    <source>
        <dbReference type="EMBL" id="KAF2004451.1"/>
    </source>
</evidence>
<organism evidence="2 3">
    <name type="scientific">Amniculicola lignicola CBS 123094</name>
    <dbReference type="NCBI Taxonomy" id="1392246"/>
    <lineage>
        <taxon>Eukaryota</taxon>
        <taxon>Fungi</taxon>
        <taxon>Dikarya</taxon>
        <taxon>Ascomycota</taxon>
        <taxon>Pezizomycotina</taxon>
        <taxon>Dothideomycetes</taxon>
        <taxon>Pleosporomycetidae</taxon>
        <taxon>Pleosporales</taxon>
        <taxon>Amniculicolaceae</taxon>
        <taxon>Amniculicola</taxon>
    </lineage>
</organism>
<keyword evidence="3" id="KW-1185">Reference proteome</keyword>
<reference evidence="2" key="1">
    <citation type="journal article" date="2020" name="Stud. Mycol.">
        <title>101 Dothideomycetes genomes: a test case for predicting lifestyles and emergence of pathogens.</title>
        <authorList>
            <person name="Haridas S."/>
            <person name="Albert R."/>
            <person name="Binder M."/>
            <person name="Bloem J."/>
            <person name="Labutti K."/>
            <person name="Salamov A."/>
            <person name="Andreopoulos B."/>
            <person name="Baker S."/>
            <person name="Barry K."/>
            <person name="Bills G."/>
            <person name="Bluhm B."/>
            <person name="Cannon C."/>
            <person name="Castanera R."/>
            <person name="Culley D."/>
            <person name="Daum C."/>
            <person name="Ezra D."/>
            <person name="Gonzalez J."/>
            <person name="Henrissat B."/>
            <person name="Kuo A."/>
            <person name="Liang C."/>
            <person name="Lipzen A."/>
            <person name="Lutzoni F."/>
            <person name="Magnuson J."/>
            <person name="Mondo S."/>
            <person name="Nolan M."/>
            <person name="Ohm R."/>
            <person name="Pangilinan J."/>
            <person name="Park H.-J."/>
            <person name="Ramirez L."/>
            <person name="Alfaro M."/>
            <person name="Sun H."/>
            <person name="Tritt A."/>
            <person name="Yoshinaga Y."/>
            <person name="Zwiers L.-H."/>
            <person name="Turgeon B."/>
            <person name="Goodwin S."/>
            <person name="Spatafora J."/>
            <person name="Crous P."/>
            <person name="Grigoriev I."/>
        </authorList>
    </citation>
    <scope>NUCLEOTIDE SEQUENCE</scope>
    <source>
        <strain evidence="2">CBS 123094</strain>
    </source>
</reference>
<dbReference type="EMBL" id="ML977567">
    <property type="protein sequence ID" value="KAF2004451.1"/>
    <property type="molecule type" value="Genomic_DNA"/>
</dbReference>
<dbReference type="Proteomes" id="UP000799779">
    <property type="component" value="Unassembled WGS sequence"/>
</dbReference>
<name>A0A6A5WWC6_9PLEO</name>
<dbReference type="AlphaFoldDB" id="A0A6A5WWC6"/>
<feature type="compositionally biased region" description="Basic and acidic residues" evidence="1">
    <location>
        <begin position="132"/>
        <end position="142"/>
    </location>
</feature>
<feature type="compositionally biased region" description="Polar residues" evidence="1">
    <location>
        <begin position="177"/>
        <end position="191"/>
    </location>
</feature>
<protein>
    <submittedName>
        <fullName evidence="2">Uncharacterized protein</fullName>
    </submittedName>
</protein>
<evidence type="ECO:0000313" key="3">
    <source>
        <dbReference type="Proteomes" id="UP000799779"/>
    </source>
</evidence>
<gene>
    <name evidence="2" type="ORF">P154DRAFT_587125</name>
</gene>
<proteinExistence type="predicted"/>
<sequence>MQERAYPHRSVFESRLGAVGIIMPDEGPPVVVRRGIEKFKASRSLIEAVPTGWNDVIDVRLVTGTADGAEEKTGGSENRSEQRKGPPRQQHLPASLFQLTTAVPSRLDSRRCRAPAMQAARWPSTTPGAAAESRRSSRRAEVWEGGATNQCAAEDSECAARRAHRAGFAVRCRSRARQSASPPVRQSSSNAGYVFDPELLTRLPNHTAGTQDDAAAICQSIGSRRQERTPPVSCGEWSAPEQWSATAAGQPWHSALGGGRGSAPVLGPSYRPRGQPSLAFRHAELGNWQAMGV</sequence>
<feature type="region of interest" description="Disordered" evidence="1">
    <location>
        <begin position="172"/>
        <end position="191"/>
    </location>
</feature>
<evidence type="ECO:0000256" key="1">
    <source>
        <dbReference type="SAM" id="MobiDB-lite"/>
    </source>
</evidence>
<feature type="region of interest" description="Disordered" evidence="1">
    <location>
        <begin position="65"/>
        <end position="92"/>
    </location>
</feature>
<feature type="region of interest" description="Disordered" evidence="1">
    <location>
        <begin position="107"/>
        <end position="150"/>
    </location>
</feature>
<feature type="compositionally biased region" description="Basic and acidic residues" evidence="1">
    <location>
        <begin position="69"/>
        <end position="84"/>
    </location>
</feature>
<accession>A0A6A5WWC6</accession>